<gene>
    <name evidence="12" type="primary">whiB</name>
    <name evidence="14" type="ORF">GCM10009710_19830</name>
</gene>
<dbReference type="Proteomes" id="UP001501057">
    <property type="component" value="Unassembled WGS sequence"/>
</dbReference>
<evidence type="ECO:0000256" key="6">
    <source>
        <dbReference type="ARBA" id="ARBA00023004"/>
    </source>
</evidence>
<keyword evidence="8 12" id="KW-0805">Transcription regulation</keyword>
<dbReference type="InterPro" id="IPR034768">
    <property type="entry name" value="4FE4S_WBL"/>
</dbReference>
<evidence type="ECO:0000256" key="12">
    <source>
        <dbReference type="HAMAP-Rule" id="MF_01479"/>
    </source>
</evidence>
<evidence type="ECO:0000256" key="5">
    <source>
        <dbReference type="ARBA" id="ARBA00022723"/>
    </source>
</evidence>
<feature type="binding site" evidence="12">
    <location>
        <position position="33"/>
    </location>
    <ligand>
        <name>[4Fe-4S] cluster</name>
        <dbReference type="ChEBI" id="CHEBI:49883"/>
    </ligand>
</feature>
<keyword evidence="5 12" id="KW-0479">Metal-binding</keyword>
<evidence type="ECO:0000259" key="13">
    <source>
        <dbReference type="PROSITE" id="PS51674"/>
    </source>
</evidence>
<name>A0ABN2JUS9_9ACTN</name>
<evidence type="ECO:0000313" key="14">
    <source>
        <dbReference type="EMBL" id="GAA1739563.1"/>
    </source>
</evidence>
<comment type="PTM">
    <text evidence="12">The Fe-S cluster can be nitrosylated by nitric oxide (NO).</text>
</comment>
<evidence type="ECO:0000256" key="9">
    <source>
        <dbReference type="ARBA" id="ARBA00023125"/>
    </source>
</evidence>
<keyword evidence="15" id="KW-1185">Reference proteome</keyword>
<feature type="binding site" evidence="12">
    <location>
        <position position="66"/>
    </location>
    <ligand>
        <name>[4Fe-4S] cluster</name>
        <dbReference type="ChEBI" id="CHEBI:49883"/>
    </ligand>
</feature>
<evidence type="ECO:0000256" key="7">
    <source>
        <dbReference type="ARBA" id="ARBA00023014"/>
    </source>
</evidence>
<comment type="caution">
    <text evidence="14">The sequence shown here is derived from an EMBL/GenBank/DDBJ whole genome shotgun (WGS) entry which is preliminary data.</text>
</comment>
<evidence type="ECO:0000256" key="8">
    <source>
        <dbReference type="ARBA" id="ARBA00023015"/>
    </source>
</evidence>
<comment type="subcellular location">
    <subcellularLocation>
        <location evidence="1 12">Cytoplasm</location>
    </subcellularLocation>
</comment>
<dbReference type="PANTHER" id="PTHR38839:SF5">
    <property type="entry name" value="TRANSCRIPTIONAL REGULATOR WHID"/>
    <property type="match status" value="1"/>
</dbReference>
<evidence type="ECO:0000256" key="4">
    <source>
        <dbReference type="ARBA" id="ARBA00022490"/>
    </source>
</evidence>
<keyword evidence="7 12" id="KW-0411">Iron-sulfur</keyword>
<evidence type="ECO:0000256" key="2">
    <source>
        <dbReference type="ARBA" id="ARBA00006597"/>
    </source>
</evidence>
<keyword evidence="11 12" id="KW-0804">Transcription</keyword>
<accession>A0ABN2JUS9</accession>
<protein>
    <recommendedName>
        <fullName evidence="12">Transcriptional regulator WhiB</fullName>
    </recommendedName>
</protein>
<feature type="binding site" evidence="12">
    <location>
        <position position="63"/>
    </location>
    <ligand>
        <name>[4Fe-4S] cluster</name>
        <dbReference type="ChEBI" id="CHEBI:49883"/>
    </ligand>
</feature>
<keyword evidence="10 12" id="KW-1015">Disulfide bond</keyword>
<keyword evidence="3 12" id="KW-0004">4Fe-4S</keyword>
<feature type="domain" description="4Fe-4S Wbl-type" evidence="13">
    <location>
        <begin position="32"/>
        <end position="96"/>
    </location>
</feature>
<evidence type="ECO:0000256" key="10">
    <source>
        <dbReference type="ARBA" id="ARBA00023157"/>
    </source>
</evidence>
<organism evidence="14 15">
    <name type="scientific">Aeromicrobium alkaliterrae</name>
    <dbReference type="NCBI Taxonomy" id="302168"/>
    <lineage>
        <taxon>Bacteria</taxon>
        <taxon>Bacillati</taxon>
        <taxon>Actinomycetota</taxon>
        <taxon>Actinomycetes</taxon>
        <taxon>Propionibacteriales</taxon>
        <taxon>Nocardioidaceae</taxon>
        <taxon>Aeromicrobium</taxon>
    </lineage>
</organism>
<dbReference type="HAMAP" id="MF_01479">
    <property type="entry name" value="WhiB"/>
    <property type="match status" value="1"/>
</dbReference>
<evidence type="ECO:0000256" key="11">
    <source>
        <dbReference type="ARBA" id="ARBA00023163"/>
    </source>
</evidence>
<feature type="binding site" evidence="12">
    <location>
        <position position="72"/>
    </location>
    <ligand>
        <name>[4Fe-4S] cluster</name>
        <dbReference type="ChEBI" id="CHEBI:49883"/>
    </ligand>
</feature>
<evidence type="ECO:0000256" key="3">
    <source>
        <dbReference type="ARBA" id="ARBA00022485"/>
    </source>
</evidence>
<comment type="similarity">
    <text evidence="2 12">Belongs to the WhiB family.</text>
</comment>
<dbReference type="PANTHER" id="PTHR38839">
    <property type="entry name" value="TRANSCRIPTIONAL REGULATOR WHID-RELATED"/>
    <property type="match status" value="1"/>
</dbReference>
<proteinExistence type="inferred from homology"/>
<keyword evidence="9 12" id="KW-0238">DNA-binding</keyword>
<keyword evidence="6 12" id="KW-0408">Iron</keyword>
<reference evidence="14 15" key="1">
    <citation type="journal article" date="2019" name="Int. J. Syst. Evol. Microbiol.">
        <title>The Global Catalogue of Microorganisms (GCM) 10K type strain sequencing project: providing services to taxonomists for standard genome sequencing and annotation.</title>
        <authorList>
            <consortium name="The Broad Institute Genomics Platform"/>
            <consortium name="The Broad Institute Genome Sequencing Center for Infectious Disease"/>
            <person name="Wu L."/>
            <person name="Ma J."/>
        </authorList>
    </citation>
    <scope>NUCLEOTIDE SEQUENCE [LARGE SCALE GENOMIC DNA]</scope>
    <source>
        <strain evidence="14 15">JCM 13518</strain>
    </source>
</reference>
<keyword evidence="4 12" id="KW-0963">Cytoplasm</keyword>
<comment type="PTM">
    <text evidence="12">Upon Fe-S cluster removal intramolecular disulfide bonds are formed.</text>
</comment>
<dbReference type="PROSITE" id="PS51674">
    <property type="entry name" value="4FE4S_WBL"/>
    <property type="match status" value="1"/>
</dbReference>
<comment type="cofactor">
    <cofactor evidence="12">
        <name>[4Fe-4S] cluster</name>
        <dbReference type="ChEBI" id="CHEBI:49883"/>
    </cofactor>
    <text evidence="12">Binds 1 [4Fe-4S] cluster per subunit. Following nitrosylation of the [4Fe-4S] cluster binds 1 [4Fe-8(NO)] cluster per subunit.</text>
</comment>
<comment type="function">
    <text evidence="12">Acts as a transcriptional regulator. Probably redox-responsive. The apo- but not holo-form probably binds DNA.</text>
</comment>
<evidence type="ECO:0000313" key="15">
    <source>
        <dbReference type="Proteomes" id="UP001501057"/>
    </source>
</evidence>
<evidence type="ECO:0000256" key="1">
    <source>
        <dbReference type="ARBA" id="ARBA00004496"/>
    </source>
</evidence>
<sequence>MIFETRGASKMPNLKRLPMPLIDVYEWQHSGACVGLDSSVFFSPEAERGAAKQLREQGAKAVCGRCPVLDQCRDHALSAREPYGVWGGLTVDEREHLIRERRVS</sequence>
<dbReference type="Pfam" id="PF02467">
    <property type="entry name" value="Whib"/>
    <property type="match status" value="1"/>
</dbReference>
<dbReference type="InterPro" id="IPR003482">
    <property type="entry name" value="Whib"/>
</dbReference>
<dbReference type="EMBL" id="BAAAME010000004">
    <property type="protein sequence ID" value="GAA1739563.1"/>
    <property type="molecule type" value="Genomic_DNA"/>
</dbReference>